<dbReference type="RefSeq" id="WP_266282622.1">
    <property type="nucleotide sequence ID" value="NZ_JAPKNF010000002.1"/>
</dbReference>
<feature type="domain" description="Solute-binding protein family 5" evidence="4">
    <location>
        <begin position="120"/>
        <end position="527"/>
    </location>
</feature>
<evidence type="ECO:0000256" key="2">
    <source>
        <dbReference type="ARBA" id="ARBA00005695"/>
    </source>
</evidence>
<gene>
    <name evidence="5" type="ORF">QO015_003489</name>
</gene>
<evidence type="ECO:0000259" key="4">
    <source>
        <dbReference type="Pfam" id="PF00496"/>
    </source>
</evidence>
<reference evidence="5 6" key="1">
    <citation type="submission" date="2023-07" db="EMBL/GenBank/DDBJ databases">
        <title>Genomic Encyclopedia of Type Strains, Phase IV (KMG-IV): sequencing the most valuable type-strain genomes for metagenomic binning, comparative biology and taxonomic classification.</title>
        <authorList>
            <person name="Goeker M."/>
        </authorList>
    </citation>
    <scope>NUCLEOTIDE SEQUENCE [LARGE SCALE GENOMIC DNA]</scope>
    <source>
        <strain evidence="5 6">B1-1</strain>
    </source>
</reference>
<dbReference type="Proteomes" id="UP001223743">
    <property type="component" value="Unassembled WGS sequence"/>
</dbReference>
<keyword evidence="6" id="KW-1185">Reference proteome</keyword>
<evidence type="ECO:0000313" key="6">
    <source>
        <dbReference type="Proteomes" id="UP001223743"/>
    </source>
</evidence>
<proteinExistence type="inferred from homology"/>
<dbReference type="Gene3D" id="3.40.190.10">
    <property type="entry name" value="Periplasmic binding protein-like II"/>
    <property type="match status" value="1"/>
</dbReference>
<dbReference type="SUPFAM" id="SSF53850">
    <property type="entry name" value="Periplasmic binding protein-like II"/>
    <property type="match status" value="1"/>
</dbReference>
<dbReference type="InterPro" id="IPR039424">
    <property type="entry name" value="SBP_5"/>
</dbReference>
<evidence type="ECO:0000256" key="1">
    <source>
        <dbReference type="ARBA" id="ARBA00004418"/>
    </source>
</evidence>
<sequence>MSGTGPSRRTVLAGSLAALLPPIGLGRASAAEPAARAGLHGLSVFGELANPADFQHFGYVNAAAPKGGSFVFSAPNWYYNQAPNTFDTLNGYTFRGNAPPRVELLFDTLMVSALDEPDSVYGLVAKSVSISPDGNVYTFDLRPEARFNDGTPLTAADVVFSLETLKAKGHPDITESIRDMASVAADGDHRVIVTFSGKQNAKTPLVVAANLPIFSKAFYAGKDFEAGSLQPPLGSGPYRVGSVNPGRFITYERVADYWAKDLPVAVGMHNFDRIRVEFYSDENAEFEAFAKGDITWREEFSSKNWATRYDFPAVRDGRVKRPEFPSEKRADMYGWFFNLRRAQFADPRTRRAIGMAFDFTWTNKNLFYGLYARSSSFFETSDFAAIDPPDAAERALLAPFADKLQPGVLDGPPVSPPTADGSGRDRKLMRAAQALLVEAGWTLKGGAFLDASGKPLAVEFLIENEAFERVLLPYIANLKAIGVAASLRRVDAPQYQRRQGDFDFDVIAKRISFDATPIDGIAQQFGSAAADVRNGSNLAGVKDPVVDALIASTGTVTSRAELVTHLRALDRVLRSLEIWIPAWHTEAHRVAAWDMFGWPEEKPPYGFSPEVLWWVDPARAAAVGKAG</sequence>
<dbReference type="InterPro" id="IPR030678">
    <property type="entry name" value="Peptide/Ni-bd"/>
</dbReference>
<dbReference type="PIRSF" id="PIRSF002741">
    <property type="entry name" value="MppA"/>
    <property type="match status" value="1"/>
</dbReference>
<dbReference type="Pfam" id="PF00496">
    <property type="entry name" value="SBP_bac_5"/>
    <property type="match status" value="1"/>
</dbReference>
<dbReference type="PANTHER" id="PTHR30290:SF64">
    <property type="entry name" value="ABC TRANSPORTER PERIPLASMIC BINDING PROTEIN"/>
    <property type="match status" value="1"/>
</dbReference>
<protein>
    <submittedName>
        <fullName evidence="5">Microcin C transport system substrate-binding protein</fullName>
    </submittedName>
</protein>
<comment type="subcellular location">
    <subcellularLocation>
        <location evidence="1">Periplasm</location>
    </subcellularLocation>
</comment>
<accession>A0ABU0MAB0</accession>
<organism evidence="5 6">
    <name type="scientific">Kaistia geumhonensis</name>
    <dbReference type="NCBI Taxonomy" id="410839"/>
    <lineage>
        <taxon>Bacteria</taxon>
        <taxon>Pseudomonadati</taxon>
        <taxon>Pseudomonadota</taxon>
        <taxon>Alphaproteobacteria</taxon>
        <taxon>Hyphomicrobiales</taxon>
        <taxon>Kaistiaceae</taxon>
        <taxon>Kaistia</taxon>
    </lineage>
</organism>
<dbReference type="InterPro" id="IPR000914">
    <property type="entry name" value="SBP_5_dom"/>
</dbReference>
<comment type="caution">
    <text evidence="5">The sequence shown here is derived from an EMBL/GenBank/DDBJ whole genome shotgun (WGS) entry which is preliminary data.</text>
</comment>
<comment type="similarity">
    <text evidence="2">Belongs to the bacterial solute-binding protein 5 family.</text>
</comment>
<dbReference type="PROSITE" id="PS51318">
    <property type="entry name" value="TAT"/>
    <property type="match status" value="1"/>
</dbReference>
<name>A0ABU0MAB0_9HYPH</name>
<evidence type="ECO:0000256" key="3">
    <source>
        <dbReference type="ARBA" id="ARBA00022729"/>
    </source>
</evidence>
<dbReference type="InterPro" id="IPR006311">
    <property type="entry name" value="TAT_signal"/>
</dbReference>
<dbReference type="EMBL" id="JAUSWJ010000001">
    <property type="protein sequence ID" value="MDQ0517876.1"/>
    <property type="molecule type" value="Genomic_DNA"/>
</dbReference>
<dbReference type="CDD" id="cd08497">
    <property type="entry name" value="MbnE-like"/>
    <property type="match status" value="1"/>
</dbReference>
<dbReference type="Gene3D" id="3.10.105.10">
    <property type="entry name" value="Dipeptide-binding Protein, Domain 3"/>
    <property type="match status" value="1"/>
</dbReference>
<evidence type="ECO:0000313" key="5">
    <source>
        <dbReference type="EMBL" id="MDQ0517876.1"/>
    </source>
</evidence>
<keyword evidence="3" id="KW-0732">Signal</keyword>
<dbReference type="PANTHER" id="PTHR30290">
    <property type="entry name" value="PERIPLASMIC BINDING COMPONENT OF ABC TRANSPORTER"/>
    <property type="match status" value="1"/>
</dbReference>